<dbReference type="EMBL" id="JBGFUD010021188">
    <property type="protein sequence ID" value="MFH4984784.1"/>
    <property type="molecule type" value="Genomic_DNA"/>
</dbReference>
<dbReference type="Proteomes" id="UP001608902">
    <property type="component" value="Unassembled WGS sequence"/>
</dbReference>
<accession>A0ABD6F3G6</accession>
<reference evidence="1 2" key="1">
    <citation type="submission" date="2024-08" db="EMBL/GenBank/DDBJ databases">
        <title>Gnathostoma spinigerum genome.</title>
        <authorList>
            <person name="Gonzalez-Bertolin B."/>
            <person name="Monzon S."/>
            <person name="Zaballos A."/>
            <person name="Jimenez P."/>
            <person name="Dekumyoy P."/>
            <person name="Varona S."/>
            <person name="Cuesta I."/>
            <person name="Sumanam S."/>
            <person name="Adisakwattana P."/>
            <person name="Gasser R.B."/>
            <person name="Hernandez-Gonzalez A."/>
            <person name="Young N.D."/>
            <person name="Perteguer M.J."/>
        </authorList>
    </citation>
    <scope>NUCLEOTIDE SEQUENCE [LARGE SCALE GENOMIC DNA]</scope>
    <source>
        <strain evidence="1">AL3</strain>
        <tissue evidence="1">Liver</tissue>
    </source>
</reference>
<comment type="caution">
    <text evidence="1">The sequence shown here is derived from an EMBL/GenBank/DDBJ whole genome shotgun (WGS) entry which is preliminary data.</text>
</comment>
<gene>
    <name evidence="1" type="ORF">AB6A40_011493</name>
</gene>
<keyword evidence="2" id="KW-1185">Reference proteome</keyword>
<evidence type="ECO:0000313" key="1">
    <source>
        <dbReference type="EMBL" id="MFH4984784.1"/>
    </source>
</evidence>
<evidence type="ECO:0000313" key="2">
    <source>
        <dbReference type="Proteomes" id="UP001608902"/>
    </source>
</evidence>
<name>A0ABD6F3G6_9BILA</name>
<proteinExistence type="predicted"/>
<organism evidence="1 2">
    <name type="scientific">Gnathostoma spinigerum</name>
    <dbReference type="NCBI Taxonomy" id="75299"/>
    <lineage>
        <taxon>Eukaryota</taxon>
        <taxon>Metazoa</taxon>
        <taxon>Ecdysozoa</taxon>
        <taxon>Nematoda</taxon>
        <taxon>Chromadorea</taxon>
        <taxon>Rhabditida</taxon>
        <taxon>Spirurina</taxon>
        <taxon>Gnathostomatomorpha</taxon>
        <taxon>Gnathostomatoidea</taxon>
        <taxon>Gnathostomatidae</taxon>
        <taxon>Gnathostoma</taxon>
    </lineage>
</organism>
<protein>
    <recommendedName>
        <fullName evidence="3">Maturase K</fullName>
    </recommendedName>
</protein>
<dbReference type="AlphaFoldDB" id="A0ABD6F3G6"/>
<evidence type="ECO:0008006" key="3">
    <source>
        <dbReference type="Google" id="ProtNLM"/>
    </source>
</evidence>
<sequence>MPRELADSTPKHLRALQRALRMPQCRLIPFLAYHLKSHDAIVRDGMHDIAVIGRNYNGHTLRDQWVIKQYFESLIFQILIDLENGYQRPWN</sequence>